<protein>
    <submittedName>
        <fullName evidence="2">Uncharacterized protein</fullName>
    </submittedName>
</protein>
<feature type="transmembrane region" description="Helical" evidence="1">
    <location>
        <begin position="490"/>
        <end position="512"/>
    </location>
</feature>
<dbReference type="AlphaFoldDB" id="A0A9W7GJZ5"/>
<evidence type="ECO:0000313" key="3">
    <source>
        <dbReference type="Proteomes" id="UP001165065"/>
    </source>
</evidence>
<feature type="transmembrane region" description="Helical" evidence="1">
    <location>
        <begin position="193"/>
        <end position="211"/>
    </location>
</feature>
<name>A0A9W7GJZ5_9STRA</name>
<proteinExistence type="predicted"/>
<feature type="transmembrane region" description="Helical" evidence="1">
    <location>
        <begin position="50"/>
        <end position="71"/>
    </location>
</feature>
<reference evidence="3" key="1">
    <citation type="journal article" date="2023" name="Commun. Biol.">
        <title>Genome analysis of Parmales, the sister group of diatoms, reveals the evolutionary specialization of diatoms from phago-mixotrophs to photoautotrophs.</title>
        <authorList>
            <person name="Ban H."/>
            <person name="Sato S."/>
            <person name="Yoshikawa S."/>
            <person name="Yamada K."/>
            <person name="Nakamura Y."/>
            <person name="Ichinomiya M."/>
            <person name="Sato N."/>
            <person name="Blanc-Mathieu R."/>
            <person name="Endo H."/>
            <person name="Kuwata A."/>
            <person name="Ogata H."/>
        </authorList>
    </citation>
    <scope>NUCLEOTIDE SEQUENCE [LARGE SCALE GENOMIC DNA]</scope>
</reference>
<dbReference type="EMBL" id="BRYA01000283">
    <property type="protein sequence ID" value="GMI46131.1"/>
    <property type="molecule type" value="Genomic_DNA"/>
</dbReference>
<sequence length="557" mass="59499">MSQAPFIVLLCFIASELYFALSLTRGISFGGANPLERFYGITDPTSSEIYATDFHAFATTWLLIPLFFLSLKIRNNPTKTSKLLQYVAMVAMLMNGLVVGMGRISNGGKITDAEFPLCLLNPLIMTIIALVTASRFVSPQTDINPHRTLTTNARVAVATNSVIHVIFFLILQLGDRKAWHQVDGPIVDRTSGYAWTSAFVLLPSFIATFVLKHCSDSDAKVFAKSQVLVLVLCELFNHTTKASENGPKLGSRIGSSVVHVLQSLILLWGAFSHSRPVPVTRPLLKAGRSVSNGASGVGVALFILVQSFWALKLMIDGGASTSPSPLSGPSVFQGRLQGLSILWSLIPLTALAATGSRIAILSRIVFPSTVAAMGTLVSIGKVSNGGLVEDTAFGATLVLQLIILALVISGTSPPSSKAQQPKAQNLPLLLVLASASWYYFQALFTPNLGPSASPVALGALNWLALNNLNVVILILSVLKKGSDAEATVVGKALVAVIIITQLFNQIVAAPFFPLGRRIEFGVVHAVMSTAILRGCMGDKLKANRRDTGFETLMSKID</sequence>
<feature type="transmembrane region" description="Helical" evidence="1">
    <location>
        <begin position="423"/>
        <end position="440"/>
    </location>
</feature>
<dbReference type="Proteomes" id="UP001165065">
    <property type="component" value="Unassembled WGS sequence"/>
</dbReference>
<feature type="transmembrane region" description="Helical" evidence="1">
    <location>
        <begin position="360"/>
        <end position="380"/>
    </location>
</feature>
<feature type="transmembrane region" description="Helical" evidence="1">
    <location>
        <begin position="155"/>
        <end position="173"/>
    </location>
</feature>
<dbReference type="OrthoDB" id="191725at2759"/>
<gene>
    <name evidence="2" type="ORF">TrCOL_g5965</name>
</gene>
<feature type="transmembrane region" description="Helical" evidence="1">
    <location>
        <begin position="83"/>
        <end position="101"/>
    </location>
</feature>
<feature type="transmembrane region" description="Helical" evidence="1">
    <location>
        <begin position="460"/>
        <end position="478"/>
    </location>
</feature>
<evidence type="ECO:0000313" key="2">
    <source>
        <dbReference type="EMBL" id="GMI46131.1"/>
    </source>
</evidence>
<organism evidence="2 3">
    <name type="scientific">Triparma columacea</name>
    <dbReference type="NCBI Taxonomy" id="722753"/>
    <lineage>
        <taxon>Eukaryota</taxon>
        <taxon>Sar</taxon>
        <taxon>Stramenopiles</taxon>
        <taxon>Ochrophyta</taxon>
        <taxon>Bolidophyceae</taxon>
        <taxon>Parmales</taxon>
        <taxon>Triparmaceae</taxon>
        <taxon>Triparma</taxon>
    </lineage>
</organism>
<keyword evidence="3" id="KW-1185">Reference proteome</keyword>
<accession>A0A9W7GJZ5</accession>
<feature type="transmembrane region" description="Helical" evidence="1">
    <location>
        <begin position="113"/>
        <end position="134"/>
    </location>
</feature>
<feature type="transmembrane region" description="Helical" evidence="1">
    <location>
        <begin position="292"/>
        <end position="315"/>
    </location>
</feature>
<evidence type="ECO:0000256" key="1">
    <source>
        <dbReference type="SAM" id="Phobius"/>
    </source>
</evidence>
<keyword evidence="1" id="KW-0472">Membrane</keyword>
<feature type="transmembrane region" description="Helical" evidence="1">
    <location>
        <begin position="335"/>
        <end position="353"/>
    </location>
</feature>
<keyword evidence="1" id="KW-1133">Transmembrane helix</keyword>
<comment type="caution">
    <text evidence="2">The sequence shown here is derived from an EMBL/GenBank/DDBJ whole genome shotgun (WGS) entry which is preliminary data.</text>
</comment>
<feature type="transmembrane region" description="Helical" evidence="1">
    <location>
        <begin position="392"/>
        <end position="411"/>
    </location>
</feature>
<keyword evidence="1" id="KW-0812">Transmembrane</keyword>